<dbReference type="Proteomes" id="UP000018141">
    <property type="component" value="Unassembled WGS sequence"/>
</dbReference>
<evidence type="ECO:0000313" key="2">
    <source>
        <dbReference type="EMBL" id="CDD55363.1"/>
    </source>
</evidence>
<dbReference type="Gene3D" id="2.30.30.320">
    <property type="entry name" value="DUF1653-like domain"/>
    <property type="match status" value="1"/>
</dbReference>
<name>R7A3H8_9FIRM</name>
<evidence type="ECO:0000259" key="1">
    <source>
        <dbReference type="Pfam" id="PF07866"/>
    </source>
</evidence>
<comment type="caution">
    <text evidence="2">The sequence shown here is derived from an EMBL/GenBank/DDBJ whole genome shotgun (WGS) entry which is preliminary data.</text>
</comment>
<dbReference type="EMBL" id="CBHH010000006">
    <property type="protein sequence ID" value="CDD55363.1"/>
    <property type="molecule type" value="Genomic_DNA"/>
</dbReference>
<evidence type="ECO:0000313" key="3">
    <source>
        <dbReference type="Proteomes" id="UP000018141"/>
    </source>
</evidence>
<dbReference type="InterPro" id="IPR023387">
    <property type="entry name" value="DUF1653-like_dom"/>
</dbReference>
<dbReference type="InterPro" id="IPR037135">
    <property type="entry name" value="DUF1653-like_dom_sf"/>
</dbReference>
<gene>
    <name evidence="2" type="ORF">BN656_00219</name>
</gene>
<protein>
    <recommendedName>
        <fullName evidence="1">DUF1653 domain-containing protein</fullName>
    </recommendedName>
</protein>
<dbReference type="AlphaFoldDB" id="R7A3H8"/>
<dbReference type="Pfam" id="PF07866">
    <property type="entry name" value="DUF1653"/>
    <property type="match status" value="1"/>
</dbReference>
<organism evidence="2 3">
    <name type="scientific">Bacteroides pectinophilus CAG:437</name>
    <dbReference type="NCBI Taxonomy" id="1263051"/>
    <lineage>
        <taxon>Bacteria</taxon>
        <taxon>Bacillati</taxon>
        <taxon>Bacillota</taxon>
        <taxon>Clostridia</taxon>
        <taxon>Eubacteriales</taxon>
    </lineage>
</organism>
<feature type="domain" description="DUF1653" evidence="1">
    <location>
        <begin position="9"/>
        <end position="73"/>
    </location>
</feature>
<proteinExistence type="predicted"/>
<accession>R7A3H8</accession>
<reference evidence="2" key="1">
    <citation type="submission" date="2012-11" db="EMBL/GenBank/DDBJ databases">
        <title>Dependencies among metagenomic species, viruses, plasmids and units of genetic variation.</title>
        <authorList>
            <person name="Nielsen H.B."/>
            <person name="Almeida M."/>
            <person name="Juncker A.S."/>
            <person name="Rasmussen S."/>
            <person name="Li J."/>
            <person name="Sunagawa S."/>
            <person name="Plichta D."/>
            <person name="Gautier L."/>
            <person name="Le Chatelier E."/>
            <person name="Peletier E."/>
            <person name="Bonde I."/>
            <person name="Nielsen T."/>
            <person name="Manichanh C."/>
            <person name="Arumugam M."/>
            <person name="Batto J."/>
            <person name="Santos M.B.Q.D."/>
            <person name="Blom N."/>
            <person name="Borruel N."/>
            <person name="Burgdorf K.S."/>
            <person name="Boumezbeur F."/>
            <person name="Casellas F."/>
            <person name="Dore J."/>
            <person name="Guarner F."/>
            <person name="Hansen T."/>
            <person name="Hildebrand F."/>
            <person name="Kaas R.S."/>
            <person name="Kennedy S."/>
            <person name="Kristiansen K."/>
            <person name="Kultima J.R."/>
            <person name="Leonard P."/>
            <person name="Levenez F."/>
            <person name="Lund O."/>
            <person name="Moumen B."/>
            <person name="Le Paslier D."/>
            <person name="Pons N."/>
            <person name="Pedersen O."/>
            <person name="Prifti E."/>
            <person name="Qin J."/>
            <person name="Raes J."/>
            <person name="Tap J."/>
            <person name="Tims S."/>
            <person name="Ussery D.W."/>
            <person name="Yamada T."/>
            <person name="MetaHit consortium"/>
            <person name="Renault P."/>
            <person name="Sicheritz-Ponten T."/>
            <person name="Bork P."/>
            <person name="Wang J."/>
            <person name="Brunak S."/>
            <person name="Ehrlich S.D."/>
        </authorList>
    </citation>
    <scope>NUCLEOTIDE SEQUENCE [LARGE SCALE GENOMIC DNA]</scope>
</reference>
<sequence>MREVLPGEFYRHFKNKLYQIKGIAYHSETKEKMVVYQAMYGDFKWYVRPYDMFISEVDHEKYPDVKQLYRFEKVTPETETIKPDTAPQAVQADGTEYDESGVNPALIQFLDAVDYREKLNVLTAIRAKLDDRLVDDIATSMDITVPDGSIDERFMSLKACILAHAKYEESNRLR</sequence>